<evidence type="ECO:0000256" key="2">
    <source>
        <dbReference type="PROSITE-ProRule" id="PRU10007"/>
    </source>
</evidence>
<dbReference type="InterPro" id="IPR016162">
    <property type="entry name" value="Ald_DH_N"/>
</dbReference>
<dbReference type="RefSeq" id="WP_138845009.1">
    <property type="nucleotide sequence ID" value="NZ_VCPD01000008.1"/>
</dbReference>
<evidence type="ECO:0000259" key="4">
    <source>
        <dbReference type="Pfam" id="PF00171"/>
    </source>
</evidence>
<dbReference type="PROSITE" id="PS00687">
    <property type="entry name" value="ALDEHYDE_DEHYDR_GLU"/>
    <property type="match status" value="1"/>
</dbReference>
<proteinExistence type="inferred from homology"/>
<comment type="caution">
    <text evidence="5">The sequence shown here is derived from an EMBL/GenBank/DDBJ whole genome shotgun (WGS) entry which is preliminary data.</text>
</comment>
<gene>
    <name evidence="5" type="ORF">FGK63_18350</name>
</gene>
<dbReference type="Pfam" id="PF00171">
    <property type="entry name" value="Aldedh"/>
    <property type="match status" value="1"/>
</dbReference>
<feature type="active site" evidence="2">
    <location>
        <position position="261"/>
    </location>
</feature>
<dbReference type="InterPro" id="IPR016161">
    <property type="entry name" value="Ald_DH/histidinol_DH"/>
</dbReference>
<comment type="similarity">
    <text evidence="3">Belongs to the aldehyde dehydrogenase family.</text>
</comment>
<reference evidence="5 6" key="1">
    <citation type="submission" date="2019-05" db="EMBL/GenBank/DDBJ databases">
        <title>Ruegeria sp. nov., isolated from tidal flat.</title>
        <authorList>
            <person name="Kim W."/>
        </authorList>
    </citation>
    <scope>NUCLEOTIDE SEQUENCE [LARGE SCALE GENOMIC DNA]</scope>
    <source>
        <strain evidence="5 6">CAU 1488</strain>
    </source>
</reference>
<keyword evidence="1 3" id="KW-0560">Oxidoreductase</keyword>
<dbReference type="Proteomes" id="UP001193035">
    <property type="component" value="Unassembled WGS sequence"/>
</dbReference>
<accession>A0ABY2WTY3</accession>
<feature type="domain" description="Aldehyde dehydrogenase" evidence="4">
    <location>
        <begin position="28"/>
        <end position="482"/>
    </location>
</feature>
<dbReference type="InterPro" id="IPR029510">
    <property type="entry name" value="Ald_DH_CS_GLU"/>
</dbReference>
<evidence type="ECO:0000313" key="5">
    <source>
        <dbReference type="EMBL" id="TMV04246.1"/>
    </source>
</evidence>
<dbReference type="SUPFAM" id="SSF53720">
    <property type="entry name" value="ALDH-like"/>
    <property type="match status" value="1"/>
</dbReference>
<dbReference type="Gene3D" id="3.40.309.10">
    <property type="entry name" value="Aldehyde Dehydrogenase, Chain A, domain 2"/>
    <property type="match status" value="1"/>
</dbReference>
<evidence type="ECO:0000313" key="6">
    <source>
        <dbReference type="Proteomes" id="UP001193035"/>
    </source>
</evidence>
<dbReference type="Gene3D" id="3.40.605.10">
    <property type="entry name" value="Aldehyde Dehydrogenase, Chain A, domain 1"/>
    <property type="match status" value="1"/>
</dbReference>
<evidence type="ECO:0000256" key="1">
    <source>
        <dbReference type="ARBA" id="ARBA00023002"/>
    </source>
</evidence>
<dbReference type="InterPro" id="IPR015590">
    <property type="entry name" value="Aldehyde_DH_dom"/>
</dbReference>
<evidence type="ECO:0000256" key="3">
    <source>
        <dbReference type="RuleBase" id="RU003345"/>
    </source>
</evidence>
<keyword evidence="6" id="KW-1185">Reference proteome</keyword>
<dbReference type="EMBL" id="VCPD01000008">
    <property type="protein sequence ID" value="TMV04246.1"/>
    <property type="molecule type" value="Genomic_DNA"/>
</dbReference>
<dbReference type="InterPro" id="IPR016163">
    <property type="entry name" value="Ald_DH_C"/>
</dbReference>
<sequence length="486" mass="51849">MTNQATLSKDTDTQLSHLDHWIDGASVKSSGGKYLETVNPMTGEPALKVASGNAEDVAAAVSAASRAKEGWRRFPAAERGRLMQALAQALRANKDRLAELERADTGKPMAGALAEIEGSAQYFEFYGSLVYLPTGDVLDVAPDQHVFTKREPYGVIGVITPWNLPLNQAARAIAPALVAGNVVVAKPSEITSQTTVEMARLASEVGFPNGVINIVLGTGIEVGEAIVRHDDVRKVAFTGSVGVGRAIGRIAAERIIPLTLELGGKSANIVFEDADLDTAAAEAVKGFTLNAGQVCSAGTRILVQRSIYATFMEKVAAEIDKIVPGENLGPIITPAQYQRVQSYFKVAEEDGARLVAGGGVARVEGSEGGFYVKPTVYADVENTMRIAQEEIFGPVGVAIPFDTEDDAVRIANDSDYGLIGTVWSRDISRALRVADRIDAGQIFVNVWNTMSVQTPFGGHKNSGYGREKGIEAIHHYSHLKTVTVKI</sequence>
<organism evidence="5 6">
    <name type="scientific">Ruegeria sediminis</name>
    <dbReference type="NCBI Taxonomy" id="2583820"/>
    <lineage>
        <taxon>Bacteria</taxon>
        <taxon>Pseudomonadati</taxon>
        <taxon>Pseudomonadota</taxon>
        <taxon>Alphaproteobacteria</taxon>
        <taxon>Rhodobacterales</taxon>
        <taxon>Roseobacteraceae</taxon>
        <taxon>Ruegeria</taxon>
    </lineage>
</organism>
<dbReference type="PANTHER" id="PTHR11699">
    <property type="entry name" value="ALDEHYDE DEHYDROGENASE-RELATED"/>
    <property type="match status" value="1"/>
</dbReference>
<name>A0ABY2WTY3_9RHOB</name>
<protein>
    <submittedName>
        <fullName evidence="5">Aldehyde dehydrogenase</fullName>
    </submittedName>
</protein>